<feature type="binding site" evidence="15">
    <location>
        <position position="592"/>
    </location>
    <ligand>
        <name>[4Fe-4S] cluster</name>
        <dbReference type="ChEBI" id="CHEBI:49883"/>
        <label>1</label>
    </ligand>
</feature>
<dbReference type="Gene3D" id="3.40.50.920">
    <property type="match status" value="1"/>
</dbReference>
<dbReference type="Pfam" id="PF02775">
    <property type="entry name" value="TPP_enzyme_C"/>
    <property type="match status" value="1"/>
</dbReference>
<dbReference type="SUPFAM" id="SSF52518">
    <property type="entry name" value="Thiamin diphosphate-binding fold (THDP-binding)"/>
    <property type="match status" value="2"/>
</dbReference>
<evidence type="ECO:0000256" key="1">
    <source>
        <dbReference type="ARBA" id="ARBA00002995"/>
    </source>
</evidence>
<dbReference type="EMBL" id="QZKU01000078">
    <property type="protein sequence ID" value="RJP20309.1"/>
    <property type="molecule type" value="Genomic_DNA"/>
</dbReference>
<comment type="subunit">
    <text evidence="2">Heterodimer of the IorA and IorB subunits.</text>
</comment>
<evidence type="ECO:0000256" key="5">
    <source>
        <dbReference type="ARBA" id="ARBA00022448"/>
    </source>
</evidence>
<dbReference type="PROSITE" id="PS00198">
    <property type="entry name" value="4FE4S_FER_1"/>
    <property type="match status" value="1"/>
</dbReference>
<keyword evidence="6 14" id="KW-0004">4Fe-4S</keyword>
<dbReference type="GO" id="GO:0051539">
    <property type="term" value="F:4 iron, 4 sulfur cluster binding"/>
    <property type="evidence" value="ECO:0007669"/>
    <property type="project" value="UniProtKB-UniRule"/>
</dbReference>
<evidence type="ECO:0000256" key="8">
    <source>
        <dbReference type="ARBA" id="ARBA00022982"/>
    </source>
</evidence>
<feature type="binding site" evidence="15">
    <location>
        <position position="602"/>
    </location>
    <ligand>
        <name>[4Fe-4S] cluster</name>
        <dbReference type="ChEBI" id="CHEBI:49883"/>
        <label>2</label>
    </ligand>
</feature>
<feature type="binding site" evidence="15">
    <location>
        <position position="596"/>
    </location>
    <ligand>
        <name>[4Fe-4S] cluster</name>
        <dbReference type="ChEBI" id="CHEBI:49883"/>
        <label>1</label>
    </ligand>
</feature>
<dbReference type="EC" id="1.2.7.8" evidence="3 14"/>
<protein>
    <recommendedName>
        <fullName evidence="4 14">Indolepyruvate oxidoreductase subunit IorA</fullName>
        <shortName evidence="14">IOR</shortName>
        <ecNumber evidence="3 14">1.2.7.8</ecNumber>
    </recommendedName>
    <alternativeName>
        <fullName evidence="12 14">Indolepyruvate ferredoxin oxidoreductase subunit alpha</fullName>
    </alternativeName>
</protein>
<dbReference type="Pfam" id="PF01855">
    <property type="entry name" value="POR_N"/>
    <property type="match status" value="1"/>
</dbReference>
<comment type="catalytic activity">
    <reaction evidence="13 14">
        <text>indole-3-pyruvate + 2 oxidized [2Fe-2S]-[ferredoxin] + CoA = (indol-3-yl)acetyl-CoA + 2 reduced [2Fe-2S]-[ferredoxin] + CO2 + H(+)</text>
        <dbReference type="Rhea" id="RHEA:12645"/>
        <dbReference type="Rhea" id="RHEA-COMP:10000"/>
        <dbReference type="Rhea" id="RHEA-COMP:10001"/>
        <dbReference type="ChEBI" id="CHEBI:15378"/>
        <dbReference type="ChEBI" id="CHEBI:16526"/>
        <dbReference type="ChEBI" id="CHEBI:17640"/>
        <dbReference type="ChEBI" id="CHEBI:33737"/>
        <dbReference type="ChEBI" id="CHEBI:33738"/>
        <dbReference type="ChEBI" id="CHEBI:57271"/>
        <dbReference type="ChEBI" id="CHEBI:57287"/>
        <dbReference type="EC" id="1.2.7.8"/>
    </reaction>
</comment>
<evidence type="ECO:0000256" key="12">
    <source>
        <dbReference type="ARBA" id="ARBA00030514"/>
    </source>
</evidence>
<dbReference type="GO" id="GO:0044281">
    <property type="term" value="P:small molecule metabolic process"/>
    <property type="evidence" value="ECO:0007669"/>
    <property type="project" value="UniProtKB-ARBA"/>
</dbReference>
<dbReference type="InterPro" id="IPR029061">
    <property type="entry name" value="THDP-binding"/>
</dbReference>
<dbReference type="GO" id="GO:0043805">
    <property type="term" value="F:indolepyruvate ferredoxin oxidoreductase activity"/>
    <property type="evidence" value="ECO:0007669"/>
    <property type="project" value="UniProtKB-UniRule"/>
</dbReference>
<dbReference type="InterPro" id="IPR002880">
    <property type="entry name" value="Pyrv_Fd/Flavodoxin_OxRdtase_N"/>
</dbReference>
<evidence type="ECO:0000256" key="4">
    <source>
        <dbReference type="ARBA" id="ARBA00017710"/>
    </source>
</evidence>
<dbReference type="Pfam" id="PF00037">
    <property type="entry name" value="Fer4"/>
    <property type="match status" value="1"/>
</dbReference>
<comment type="caution">
    <text evidence="17">The sequence shown here is derived from an EMBL/GenBank/DDBJ whole genome shotgun (WGS) entry which is preliminary data.</text>
</comment>
<keyword evidence="11 14" id="KW-0411">Iron-sulfur</keyword>
<reference evidence="17 18" key="1">
    <citation type="journal article" date="2017" name="ISME J.">
        <title>Energy and carbon metabolisms in a deep terrestrial subsurface fluid microbial community.</title>
        <authorList>
            <person name="Momper L."/>
            <person name="Jungbluth S.P."/>
            <person name="Lee M.D."/>
            <person name="Amend J.P."/>
        </authorList>
    </citation>
    <scope>NUCLEOTIDE SEQUENCE [LARGE SCALE GENOMIC DNA]</scope>
    <source>
        <strain evidence="17">SURF_5</strain>
    </source>
</reference>
<dbReference type="InterPro" id="IPR050722">
    <property type="entry name" value="Pyruvate:ferred/Flavod_OxRd"/>
</dbReference>
<dbReference type="SUPFAM" id="SSF52922">
    <property type="entry name" value="TK C-terminal domain-like"/>
    <property type="match status" value="1"/>
</dbReference>
<dbReference type="PANTHER" id="PTHR32154:SF30">
    <property type="entry name" value="2-OXOACID OXIDOREDUCTASE (FERREDOXIN)"/>
    <property type="match status" value="1"/>
</dbReference>
<evidence type="ECO:0000256" key="10">
    <source>
        <dbReference type="ARBA" id="ARBA00023004"/>
    </source>
</evidence>
<evidence type="ECO:0000256" key="7">
    <source>
        <dbReference type="ARBA" id="ARBA00022723"/>
    </source>
</evidence>
<dbReference type="PANTHER" id="PTHR32154">
    <property type="entry name" value="PYRUVATE-FLAVODOXIN OXIDOREDUCTASE-RELATED"/>
    <property type="match status" value="1"/>
</dbReference>
<evidence type="ECO:0000313" key="17">
    <source>
        <dbReference type="EMBL" id="RJP20309.1"/>
    </source>
</evidence>
<dbReference type="InterPro" id="IPR011766">
    <property type="entry name" value="TPP_enzyme_TPP-bd"/>
</dbReference>
<keyword evidence="9 14" id="KW-0560">Oxidoreductase</keyword>
<dbReference type="GO" id="GO:0046872">
    <property type="term" value="F:metal ion binding"/>
    <property type="evidence" value="ECO:0007669"/>
    <property type="project" value="UniProtKB-UniRule"/>
</dbReference>
<comment type="function">
    <text evidence="1 14">Catalyzes the ferredoxin-dependent oxidative decarboxylation of arylpyruvates.</text>
</comment>
<evidence type="ECO:0000256" key="13">
    <source>
        <dbReference type="ARBA" id="ARBA00048332"/>
    </source>
</evidence>
<evidence type="ECO:0000256" key="9">
    <source>
        <dbReference type="ARBA" id="ARBA00023002"/>
    </source>
</evidence>
<feature type="binding site" evidence="15">
    <location>
        <position position="631"/>
    </location>
    <ligand>
        <name>[4Fe-4S] cluster</name>
        <dbReference type="ChEBI" id="CHEBI:49883"/>
        <label>1</label>
    </ligand>
</feature>
<keyword evidence="5 14" id="KW-0813">Transport</keyword>
<evidence type="ECO:0000256" key="15">
    <source>
        <dbReference type="PIRSR" id="PIRSR006439-50"/>
    </source>
</evidence>
<accession>A0A3A4NMU1</accession>
<dbReference type="PROSITE" id="PS51379">
    <property type="entry name" value="4FE4S_FER_2"/>
    <property type="match status" value="1"/>
</dbReference>
<evidence type="ECO:0000256" key="2">
    <source>
        <dbReference type="ARBA" id="ARBA00011238"/>
    </source>
</evidence>
<keyword evidence="10 14" id="KW-0408">Iron</keyword>
<organism evidence="17 18">
    <name type="scientific">Abyssobacteria bacterium (strain SURF_5)</name>
    <dbReference type="NCBI Taxonomy" id="2093360"/>
    <lineage>
        <taxon>Bacteria</taxon>
        <taxon>Pseudomonadati</taxon>
        <taxon>Candidatus Hydrogenedentota</taxon>
        <taxon>Candidatus Abyssobacteria</taxon>
    </lineage>
</organism>
<dbReference type="InterPro" id="IPR009014">
    <property type="entry name" value="Transketo_C/PFOR_II"/>
</dbReference>
<proteinExistence type="predicted"/>
<name>A0A3A4NMU1_ABYX5</name>
<dbReference type="GO" id="GO:0030976">
    <property type="term" value="F:thiamine pyrophosphate binding"/>
    <property type="evidence" value="ECO:0007669"/>
    <property type="project" value="InterPro"/>
</dbReference>
<dbReference type="GO" id="GO:0006979">
    <property type="term" value="P:response to oxidative stress"/>
    <property type="evidence" value="ECO:0007669"/>
    <property type="project" value="TreeGrafter"/>
</dbReference>
<sequence>MLDILLDEPGRKVLLMGNEAIARGAIEAGVKFCAAYPGSPSSEIIGTLSRPEVAETFGLHAEWSTNEIVALEAAAGASFGGLRAICAMKQNGINVASDFLMSVIMSGCKAGMVLVVGDDPAGHCSNNEMDSRSFARMLDAPLLEPGSIHEAKEMTRWAYTLSEELEMPVIVRSVTRISHARGDLTLGEISKMQVAPRFEPYDRFLSLGTLTHSVLHGRLEKARELYEKSEFNKYVGPPGAEMVIMTCGTGWLYSLEAVRTLGLENEVGILKLGTTWPLPNNFILENLKGVKRVLFVEEIDPFLEMNVKSLLADHIGTDLEIIKFFGKGSGHVRSRFGPALGEIDPDIVVRALAEVKGVEYQARTSDYAEQAKQFLSDYTADRDLAFCAGCPHRASYWVMKNALALDGRGGFVLGDIGCYGMGAGRSGYFINRTLHCMGSGAGVACGLGNLGKFDFNQPVVAVMGDSTFFHATIPALVNARYNGAKFTSVILDNSATAMTGFQPHPGIGVNALGNPATQVSIEEVCKGLGFHVEIRDPFVVDEAVEALYDLMQRDDASILILRRTCGLVASRQKKKDKVRVNPDKCKGDACGCARFCTRTFGCPALIWDQKNQRATVDEVVCTGCGVCAYLCPQHAIEVQKAEELVS</sequence>
<dbReference type="CDD" id="cd02008">
    <property type="entry name" value="TPP_IOR_alpha"/>
    <property type="match status" value="1"/>
</dbReference>
<evidence type="ECO:0000313" key="18">
    <source>
        <dbReference type="Proteomes" id="UP000265882"/>
    </source>
</evidence>
<dbReference type="Proteomes" id="UP000265882">
    <property type="component" value="Unassembled WGS sequence"/>
</dbReference>
<evidence type="ECO:0000256" key="11">
    <source>
        <dbReference type="ARBA" id="ARBA00023014"/>
    </source>
</evidence>
<feature type="binding site" evidence="15">
    <location>
        <position position="621"/>
    </location>
    <ligand>
        <name>[4Fe-4S] cluster</name>
        <dbReference type="ChEBI" id="CHEBI:49883"/>
        <label>2</label>
    </ligand>
</feature>
<dbReference type="SUPFAM" id="SSF54862">
    <property type="entry name" value="4Fe-4S ferredoxins"/>
    <property type="match status" value="1"/>
</dbReference>
<dbReference type="InterPro" id="IPR017896">
    <property type="entry name" value="4Fe4S_Fe-S-bd"/>
</dbReference>
<feature type="domain" description="4Fe-4S ferredoxin-type" evidence="16">
    <location>
        <begin position="612"/>
        <end position="641"/>
    </location>
</feature>
<evidence type="ECO:0000256" key="14">
    <source>
        <dbReference type="PIRNR" id="PIRNR006439"/>
    </source>
</evidence>
<dbReference type="AlphaFoldDB" id="A0A3A4NMU1"/>
<feature type="binding site" evidence="15">
    <location>
        <position position="585"/>
    </location>
    <ligand>
        <name>[4Fe-4S] cluster</name>
        <dbReference type="ChEBI" id="CHEBI:49883"/>
        <label>1</label>
    </ligand>
</feature>
<dbReference type="PIRSF" id="PIRSF006439">
    <property type="entry name" value="Indolepyruvate_ferr_oxidored"/>
    <property type="match status" value="1"/>
</dbReference>
<gene>
    <name evidence="17" type="ORF">C4520_11650</name>
</gene>
<keyword evidence="7 14" id="KW-0479">Metal-binding</keyword>
<dbReference type="Gene3D" id="3.40.50.970">
    <property type="match status" value="2"/>
</dbReference>
<dbReference type="Gene3D" id="3.30.70.20">
    <property type="match status" value="1"/>
</dbReference>
<feature type="binding site" evidence="15">
    <location>
        <position position="624"/>
    </location>
    <ligand>
        <name>[4Fe-4S] cluster</name>
        <dbReference type="ChEBI" id="CHEBI:49883"/>
        <label>2</label>
    </ligand>
</feature>
<keyword evidence="17" id="KW-0670">Pyruvate</keyword>
<dbReference type="InterPro" id="IPR017900">
    <property type="entry name" value="4Fe4S_Fe_S_CS"/>
</dbReference>
<feature type="binding site" evidence="15">
    <location>
        <position position="627"/>
    </location>
    <ligand>
        <name>[4Fe-4S] cluster</name>
        <dbReference type="ChEBI" id="CHEBI:49883"/>
        <label>2</label>
    </ligand>
</feature>
<evidence type="ECO:0000259" key="16">
    <source>
        <dbReference type="PROSITE" id="PS51379"/>
    </source>
</evidence>
<evidence type="ECO:0000256" key="3">
    <source>
        <dbReference type="ARBA" id="ARBA00012812"/>
    </source>
</evidence>
<evidence type="ECO:0000256" key="6">
    <source>
        <dbReference type="ARBA" id="ARBA00022485"/>
    </source>
</evidence>
<keyword evidence="8 14" id="KW-0249">Electron transport</keyword>
<dbReference type="CDD" id="cd07034">
    <property type="entry name" value="TPP_PYR_PFOR_IOR-alpha_like"/>
    <property type="match status" value="1"/>
</dbReference>
<dbReference type="InterPro" id="IPR017721">
    <property type="entry name" value="IorA"/>
</dbReference>
<comment type="cofactor">
    <cofactor evidence="14 15">
        <name>[4Fe-4S] cluster</name>
        <dbReference type="ChEBI" id="CHEBI:49883"/>
    </cofactor>
    <text evidence="14 15">Binds 2 [4Fe-4S] clusters. In this family the first cluster has a non-standard and varying [4Fe-4S] binding motif CX(2)CX(2)CX(4-5)CP.</text>
</comment>
<dbReference type="FunFam" id="3.40.50.970:FF:000039">
    <property type="entry name" value="Indolepyruvate oxidoreductase subunit IorA"/>
    <property type="match status" value="1"/>
</dbReference>